<reference evidence="2 3" key="1">
    <citation type="submission" date="2021-01" db="EMBL/GenBank/DDBJ databases">
        <title>Whole genome shotgun sequence of Planotetraspora phitsanulokensis NBRC 104273.</title>
        <authorList>
            <person name="Komaki H."/>
            <person name="Tamura T."/>
        </authorList>
    </citation>
    <scope>NUCLEOTIDE SEQUENCE [LARGE SCALE GENOMIC DNA]</scope>
    <source>
        <strain evidence="2 3">NBRC 104273</strain>
    </source>
</reference>
<feature type="transmembrane region" description="Helical" evidence="1">
    <location>
        <begin position="41"/>
        <end position="60"/>
    </location>
</feature>
<evidence type="ECO:0000313" key="3">
    <source>
        <dbReference type="Proteomes" id="UP000622547"/>
    </source>
</evidence>
<name>A0A8J3UED6_9ACTN</name>
<organism evidence="2 3">
    <name type="scientific">Planotetraspora phitsanulokensis</name>
    <dbReference type="NCBI Taxonomy" id="575192"/>
    <lineage>
        <taxon>Bacteria</taxon>
        <taxon>Bacillati</taxon>
        <taxon>Actinomycetota</taxon>
        <taxon>Actinomycetes</taxon>
        <taxon>Streptosporangiales</taxon>
        <taxon>Streptosporangiaceae</taxon>
        <taxon>Planotetraspora</taxon>
    </lineage>
</organism>
<gene>
    <name evidence="2" type="ORF">Pph01_82280</name>
</gene>
<keyword evidence="3" id="KW-1185">Reference proteome</keyword>
<keyword evidence="1" id="KW-1133">Transmembrane helix</keyword>
<dbReference type="Proteomes" id="UP000622547">
    <property type="component" value="Unassembled WGS sequence"/>
</dbReference>
<sequence length="127" mass="13766">MDELQTVRELFEEPPAPDAGVVARSRLLATGSRRRKSRLRWAVPGLGLAAATAVAVAVAVPRTSPGPPVAGPADSPARTVLLNAALQADHQPTKVGKYWHVETRARWFQKVKPGGYMIVETARFSTW</sequence>
<keyword evidence="1" id="KW-0812">Transmembrane</keyword>
<dbReference type="EMBL" id="BOOP01000053">
    <property type="protein sequence ID" value="GII43225.1"/>
    <property type="molecule type" value="Genomic_DNA"/>
</dbReference>
<accession>A0A8J3UED6</accession>
<keyword evidence="1" id="KW-0472">Membrane</keyword>
<comment type="caution">
    <text evidence="2">The sequence shown here is derived from an EMBL/GenBank/DDBJ whole genome shotgun (WGS) entry which is preliminary data.</text>
</comment>
<protein>
    <submittedName>
        <fullName evidence="2">Uncharacterized protein</fullName>
    </submittedName>
</protein>
<proteinExistence type="predicted"/>
<evidence type="ECO:0000313" key="2">
    <source>
        <dbReference type="EMBL" id="GII43225.1"/>
    </source>
</evidence>
<dbReference type="AlphaFoldDB" id="A0A8J3UED6"/>
<evidence type="ECO:0000256" key="1">
    <source>
        <dbReference type="SAM" id="Phobius"/>
    </source>
</evidence>